<proteinExistence type="predicted"/>
<dbReference type="OrthoDB" id="9765084at2"/>
<dbReference type="Gene3D" id="3.40.50.150">
    <property type="entry name" value="Vaccinia Virus protein VP39"/>
    <property type="match status" value="1"/>
</dbReference>
<dbReference type="Pfam" id="PF08241">
    <property type="entry name" value="Methyltransf_11"/>
    <property type="match status" value="1"/>
</dbReference>
<dbReference type="Proteomes" id="UP000243978">
    <property type="component" value="Unassembled WGS sequence"/>
</dbReference>
<evidence type="ECO:0000256" key="1">
    <source>
        <dbReference type="ARBA" id="ARBA00022679"/>
    </source>
</evidence>
<dbReference type="RefSeq" id="WP_107844244.1">
    <property type="nucleotide sequence ID" value="NZ_QBKS01000001.1"/>
</dbReference>
<dbReference type="AlphaFoldDB" id="A0A2T6BIX5"/>
<dbReference type="SUPFAM" id="SSF53335">
    <property type="entry name" value="S-adenosyl-L-methionine-dependent methyltransferases"/>
    <property type="match status" value="1"/>
</dbReference>
<keyword evidence="3" id="KW-0489">Methyltransferase</keyword>
<dbReference type="GO" id="GO:0032259">
    <property type="term" value="P:methylation"/>
    <property type="evidence" value="ECO:0007669"/>
    <property type="project" value="UniProtKB-KW"/>
</dbReference>
<dbReference type="PANTHER" id="PTHR44068">
    <property type="entry name" value="ZGC:194242"/>
    <property type="match status" value="1"/>
</dbReference>
<comment type="caution">
    <text evidence="3">The sequence shown here is derived from an EMBL/GenBank/DDBJ whole genome shotgun (WGS) entry which is preliminary data.</text>
</comment>
<organism evidence="3 4">
    <name type="scientific">Litoreibacter ponti</name>
    <dbReference type="NCBI Taxonomy" id="1510457"/>
    <lineage>
        <taxon>Bacteria</taxon>
        <taxon>Pseudomonadati</taxon>
        <taxon>Pseudomonadota</taxon>
        <taxon>Alphaproteobacteria</taxon>
        <taxon>Rhodobacterales</taxon>
        <taxon>Roseobacteraceae</taxon>
        <taxon>Litoreibacter</taxon>
    </lineage>
</organism>
<evidence type="ECO:0000313" key="3">
    <source>
        <dbReference type="EMBL" id="PTX56007.1"/>
    </source>
</evidence>
<reference evidence="3 4" key="1">
    <citation type="submission" date="2018-04" db="EMBL/GenBank/DDBJ databases">
        <title>Genomic Encyclopedia of Archaeal and Bacterial Type Strains, Phase II (KMG-II): from individual species to whole genera.</title>
        <authorList>
            <person name="Goeker M."/>
        </authorList>
    </citation>
    <scope>NUCLEOTIDE SEQUENCE [LARGE SCALE GENOMIC DNA]</scope>
    <source>
        <strain evidence="3 4">DSM 100977</strain>
    </source>
</reference>
<evidence type="ECO:0000313" key="4">
    <source>
        <dbReference type="Proteomes" id="UP000243978"/>
    </source>
</evidence>
<name>A0A2T6BIX5_9RHOB</name>
<protein>
    <submittedName>
        <fullName evidence="3">Methyltransferase family protein</fullName>
    </submittedName>
</protein>
<dbReference type="EMBL" id="QBKS01000001">
    <property type="protein sequence ID" value="PTX56007.1"/>
    <property type="molecule type" value="Genomic_DNA"/>
</dbReference>
<keyword evidence="4" id="KW-1185">Reference proteome</keyword>
<gene>
    <name evidence="3" type="ORF">C8N43_0656</name>
</gene>
<keyword evidence="1 3" id="KW-0808">Transferase</keyword>
<dbReference type="PANTHER" id="PTHR44068:SF11">
    <property type="entry name" value="GERANYL DIPHOSPHATE 2-C-METHYLTRANSFERASE"/>
    <property type="match status" value="1"/>
</dbReference>
<sequence>MDHAEKLSAHYAHGGLLTAIRAGLEAQGIAPENASVEDLAPVDEFHIGGRTATAHLLGQLAIKRSDVILDIGCGLGGAARFVAKTYGARVVGLDLTAEYIETGQVLCDWVGLSERIELVHGSALSVPFEAGHFDGAYMMHVGMNIDDKRSLFAEISRVLKPGAKFGIYDIMQTNDDDLAYPVPWATTSETSWLARPDAYRTALESCGFSEVRENNRHAFAMEFFKKMKAANAGRDAPPPLGLHVLMQQSAPEKIANMVANLAADRIAPVEMLAVKEG</sequence>
<evidence type="ECO:0000259" key="2">
    <source>
        <dbReference type="Pfam" id="PF08241"/>
    </source>
</evidence>
<accession>A0A2T6BIX5</accession>
<dbReference type="CDD" id="cd02440">
    <property type="entry name" value="AdoMet_MTases"/>
    <property type="match status" value="1"/>
</dbReference>
<dbReference type="InterPro" id="IPR013216">
    <property type="entry name" value="Methyltransf_11"/>
</dbReference>
<dbReference type="InterPro" id="IPR050447">
    <property type="entry name" value="Erg6_SMT_methyltransf"/>
</dbReference>
<dbReference type="InterPro" id="IPR029063">
    <property type="entry name" value="SAM-dependent_MTases_sf"/>
</dbReference>
<dbReference type="GO" id="GO:0008757">
    <property type="term" value="F:S-adenosylmethionine-dependent methyltransferase activity"/>
    <property type="evidence" value="ECO:0007669"/>
    <property type="project" value="InterPro"/>
</dbReference>
<feature type="domain" description="Methyltransferase type 11" evidence="2">
    <location>
        <begin position="69"/>
        <end position="165"/>
    </location>
</feature>